<evidence type="ECO:0000313" key="7">
    <source>
        <dbReference type="Proteomes" id="UP000005237"/>
    </source>
</evidence>
<dbReference type="PANTHER" id="PTHR21568:SF0">
    <property type="entry name" value="TRNA PSEUDOURIDINE SYNTHASE PUS10"/>
    <property type="match status" value="1"/>
</dbReference>
<dbReference type="FunFam" id="3.30.70.2510:FF:000001">
    <property type="entry name" value="tRNA pseudouridine synthase Pus10"/>
    <property type="match status" value="1"/>
</dbReference>
<keyword evidence="2" id="KW-0819">tRNA processing</keyword>
<organism evidence="6 7">
    <name type="scientific">Caenorhabditis japonica</name>
    <dbReference type="NCBI Taxonomy" id="281687"/>
    <lineage>
        <taxon>Eukaryota</taxon>
        <taxon>Metazoa</taxon>
        <taxon>Ecdysozoa</taxon>
        <taxon>Nematoda</taxon>
        <taxon>Chromadorea</taxon>
        <taxon>Rhabditida</taxon>
        <taxon>Rhabditina</taxon>
        <taxon>Rhabditomorpha</taxon>
        <taxon>Rhabditoidea</taxon>
        <taxon>Rhabditidae</taxon>
        <taxon>Peloderinae</taxon>
        <taxon>Caenorhabditis</taxon>
    </lineage>
</organism>
<dbReference type="PANTHER" id="PTHR21568">
    <property type="entry name" value="TRNA PSEUDOURIDINE SYNTHASE PUS10"/>
    <property type="match status" value="1"/>
</dbReference>
<dbReference type="InterPro" id="IPR039894">
    <property type="entry name" value="Pus10-like"/>
</dbReference>
<dbReference type="AlphaFoldDB" id="A0A8R1I1J3"/>
<dbReference type="Pfam" id="PF01166">
    <property type="entry name" value="TSC22"/>
    <property type="match status" value="1"/>
</dbReference>
<feature type="compositionally biased region" description="Polar residues" evidence="4">
    <location>
        <begin position="403"/>
        <end position="424"/>
    </location>
</feature>
<proteinExistence type="predicted"/>
<dbReference type="Gene3D" id="1.20.5.490">
    <property type="entry name" value="Single helix bin"/>
    <property type="match status" value="1"/>
</dbReference>
<dbReference type="SUPFAM" id="SSF58026">
    <property type="entry name" value="Delta-sleep-inducing peptide immunoreactive peptide"/>
    <property type="match status" value="1"/>
</dbReference>
<protein>
    <recommendedName>
        <fullName evidence="1">tRNA pseudouridine(55) synthase</fullName>
        <ecNumber evidence="1">5.4.99.25</ecNumber>
    </recommendedName>
</protein>
<name>A0A8R1I1J3_CAEJA</name>
<feature type="domain" description="Pus10-like C-terminal" evidence="5">
    <location>
        <begin position="83"/>
        <end position="169"/>
    </location>
</feature>
<reference evidence="7" key="1">
    <citation type="submission" date="2010-08" db="EMBL/GenBank/DDBJ databases">
        <authorList>
            <consortium name="Caenorhabditis japonica Sequencing Consortium"/>
            <person name="Wilson R.K."/>
        </authorList>
    </citation>
    <scope>NUCLEOTIDE SEQUENCE [LARGE SCALE GENOMIC DNA]</scope>
    <source>
        <strain evidence="7">DF5081</strain>
    </source>
</reference>
<feature type="region of interest" description="Disordered" evidence="4">
    <location>
        <begin position="521"/>
        <end position="557"/>
    </location>
</feature>
<keyword evidence="7" id="KW-1185">Reference proteome</keyword>
<evidence type="ECO:0000256" key="1">
    <source>
        <dbReference type="ARBA" id="ARBA00012787"/>
    </source>
</evidence>
<sequence>MITFEQDEFNLSDYQFLENQFPNDFRVGKKRRYDNKEPPQEMSKQQLQQVTGRISEEVAKKYTIKSPTRKCTFKLTFERDPVYIAGRYCKYSRCLPQSPWSEDKDAPRKPGNSVSEKVCDILKKTFEASDSRFVTSGREDIDVRMLGTGRPFVVELRNCRKTEPVRRFLHYTSENAQLRERLAKAESSVAEANKKLDEAPRPIVNGTVENGDQVQTVIDSVPTRKFSDTEAVHKVTEALENVPQSATVPAQKPRHFHVAPVVDDPKFSQTTTTDSTAVSLKDEPTFQVIQTEESKNMSMDSVKNVIESTQNEPLGNVLETAANVQITVSAELQKKEVVREATGSVGSLEACGIPIACPPTAPHSTPYGTPKDTQRSPTFDEAFAGGVSEGQNQNQNETEKTSMTDSGTISVISQETPPSSSSLTDKVETNGALTASPSAATIPVSVNVEPSLPIDNKIEQAMELVKTHLTYAVREEVDTLRNTIADLEYQMREYQFECNFYRQNCPPETVEQATAFVRQQMTKLQPPARRAVSTTSAPSMEGIQQATANPTSSTHMRNLQTQIQQIKQIVPVAIVPKPSSLTNSSTTPSSTQNDQSDSQ</sequence>
<dbReference type="CDD" id="cd21936">
    <property type="entry name" value="ZIP_TSC22D"/>
    <property type="match status" value="1"/>
</dbReference>
<evidence type="ECO:0000256" key="2">
    <source>
        <dbReference type="ARBA" id="ARBA00022694"/>
    </source>
</evidence>
<dbReference type="Pfam" id="PF21238">
    <property type="entry name" value="Pus10_C"/>
    <property type="match status" value="1"/>
</dbReference>
<evidence type="ECO:0000313" key="6">
    <source>
        <dbReference type="EnsemblMetazoa" id="CJA17035.1"/>
    </source>
</evidence>
<dbReference type="GO" id="GO:0160148">
    <property type="term" value="F:tRNA pseudouridine(55) synthase activity"/>
    <property type="evidence" value="ECO:0007669"/>
    <property type="project" value="UniProtKB-EC"/>
</dbReference>
<dbReference type="EnsemblMetazoa" id="CJA17035.1">
    <property type="protein sequence ID" value="CJA17035.1"/>
    <property type="gene ID" value="WBGene00136239"/>
</dbReference>
<dbReference type="InterPro" id="IPR048741">
    <property type="entry name" value="Pus10-like_C"/>
</dbReference>
<dbReference type="GO" id="GO:0006357">
    <property type="term" value="P:regulation of transcription by RNA polymerase II"/>
    <property type="evidence" value="ECO:0007669"/>
    <property type="project" value="InterPro"/>
</dbReference>
<feature type="compositionally biased region" description="Low complexity" evidence="4">
    <location>
        <begin position="578"/>
        <end position="599"/>
    </location>
</feature>
<dbReference type="Gene3D" id="3.30.70.2510">
    <property type="match status" value="1"/>
</dbReference>
<dbReference type="InterPro" id="IPR000580">
    <property type="entry name" value="TSC22/Bun"/>
</dbReference>
<evidence type="ECO:0000256" key="4">
    <source>
        <dbReference type="SAM" id="MobiDB-lite"/>
    </source>
</evidence>
<evidence type="ECO:0000256" key="3">
    <source>
        <dbReference type="ARBA" id="ARBA00023235"/>
    </source>
</evidence>
<reference evidence="6" key="2">
    <citation type="submission" date="2022-06" db="UniProtKB">
        <authorList>
            <consortium name="EnsemblMetazoa"/>
        </authorList>
    </citation>
    <scope>IDENTIFICATION</scope>
    <source>
        <strain evidence="6">DF5081</strain>
    </source>
</reference>
<feature type="region of interest" description="Disordered" evidence="4">
    <location>
        <begin position="577"/>
        <end position="599"/>
    </location>
</feature>
<feature type="compositionally biased region" description="Polar residues" evidence="4">
    <location>
        <begin position="532"/>
        <end position="557"/>
    </location>
</feature>
<feature type="region of interest" description="Disordered" evidence="4">
    <location>
        <begin position="359"/>
        <end position="426"/>
    </location>
</feature>
<accession>A0A8R1I1J3</accession>
<dbReference type="Proteomes" id="UP000005237">
    <property type="component" value="Unassembled WGS sequence"/>
</dbReference>
<evidence type="ECO:0000259" key="5">
    <source>
        <dbReference type="Pfam" id="PF21238"/>
    </source>
</evidence>
<keyword evidence="3" id="KW-0413">Isomerase</keyword>
<dbReference type="EC" id="5.4.99.25" evidence="1"/>
<dbReference type="GO" id="GO:0031119">
    <property type="term" value="P:tRNA pseudouridine synthesis"/>
    <property type="evidence" value="ECO:0007669"/>
    <property type="project" value="TreeGrafter"/>
</dbReference>